<reference evidence="2" key="1">
    <citation type="submission" date="2020-06" db="EMBL/GenBank/DDBJ databases">
        <authorList>
            <person name="Li T."/>
            <person name="Hu X."/>
            <person name="Zhang T."/>
            <person name="Song X."/>
            <person name="Zhang H."/>
            <person name="Dai N."/>
            <person name="Sheng W."/>
            <person name="Hou X."/>
            <person name="Wei L."/>
        </authorList>
    </citation>
    <scope>NUCLEOTIDE SEQUENCE</scope>
    <source>
        <strain evidence="2">G02</strain>
        <tissue evidence="2">Leaf</tissue>
    </source>
</reference>
<organism evidence="2">
    <name type="scientific">Sesamum radiatum</name>
    <name type="common">Black benniseed</name>
    <dbReference type="NCBI Taxonomy" id="300843"/>
    <lineage>
        <taxon>Eukaryota</taxon>
        <taxon>Viridiplantae</taxon>
        <taxon>Streptophyta</taxon>
        <taxon>Embryophyta</taxon>
        <taxon>Tracheophyta</taxon>
        <taxon>Spermatophyta</taxon>
        <taxon>Magnoliopsida</taxon>
        <taxon>eudicotyledons</taxon>
        <taxon>Gunneridae</taxon>
        <taxon>Pentapetalae</taxon>
        <taxon>asterids</taxon>
        <taxon>lamiids</taxon>
        <taxon>Lamiales</taxon>
        <taxon>Pedaliaceae</taxon>
        <taxon>Sesamum</taxon>
    </lineage>
</organism>
<dbReference type="EMBL" id="JACGWJ010000020">
    <property type="protein sequence ID" value="KAL0340257.1"/>
    <property type="molecule type" value="Genomic_DNA"/>
</dbReference>
<dbReference type="AlphaFoldDB" id="A0AAW2NBK1"/>
<gene>
    <name evidence="2" type="ORF">Sradi_4542500</name>
</gene>
<name>A0AAW2NBK1_SESRA</name>
<feature type="compositionally biased region" description="Basic and acidic residues" evidence="1">
    <location>
        <begin position="81"/>
        <end position="92"/>
    </location>
</feature>
<comment type="caution">
    <text evidence="2">The sequence shown here is derived from an EMBL/GenBank/DDBJ whole genome shotgun (WGS) entry which is preliminary data.</text>
</comment>
<proteinExistence type="predicted"/>
<reference evidence="2" key="2">
    <citation type="journal article" date="2024" name="Plant">
        <title>Genomic evolution and insights into agronomic trait innovations of Sesamum species.</title>
        <authorList>
            <person name="Miao H."/>
            <person name="Wang L."/>
            <person name="Qu L."/>
            <person name="Liu H."/>
            <person name="Sun Y."/>
            <person name="Le M."/>
            <person name="Wang Q."/>
            <person name="Wei S."/>
            <person name="Zheng Y."/>
            <person name="Lin W."/>
            <person name="Duan Y."/>
            <person name="Cao H."/>
            <person name="Xiong S."/>
            <person name="Wang X."/>
            <person name="Wei L."/>
            <person name="Li C."/>
            <person name="Ma Q."/>
            <person name="Ju M."/>
            <person name="Zhao R."/>
            <person name="Li G."/>
            <person name="Mu C."/>
            <person name="Tian Q."/>
            <person name="Mei H."/>
            <person name="Zhang T."/>
            <person name="Gao T."/>
            <person name="Zhang H."/>
        </authorList>
    </citation>
    <scope>NUCLEOTIDE SEQUENCE</scope>
    <source>
        <strain evidence="2">G02</strain>
    </source>
</reference>
<feature type="compositionally biased region" description="Basic and acidic residues" evidence="1">
    <location>
        <begin position="41"/>
        <end position="54"/>
    </location>
</feature>
<feature type="region of interest" description="Disordered" evidence="1">
    <location>
        <begin position="41"/>
        <end position="92"/>
    </location>
</feature>
<protein>
    <submittedName>
        <fullName evidence="2">Uncharacterized protein</fullName>
    </submittedName>
</protein>
<evidence type="ECO:0000256" key="1">
    <source>
        <dbReference type="SAM" id="MobiDB-lite"/>
    </source>
</evidence>
<sequence length="92" mass="9949">MASHNVDETVDEAGSEDHKRIGIVMLEDHEPVDHETVAKDGRAVDITKPIVDHETEAEDGGVVDITKPDDDLTPPDVAGVPKDDEPTVLKTQ</sequence>
<evidence type="ECO:0000313" key="2">
    <source>
        <dbReference type="EMBL" id="KAL0340257.1"/>
    </source>
</evidence>
<accession>A0AAW2NBK1</accession>
<feature type="region of interest" description="Disordered" evidence="1">
    <location>
        <begin position="1"/>
        <end position="21"/>
    </location>
</feature>